<dbReference type="Proteomes" id="UP001552299">
    <property type="component" value="Unassembled WGS sequence"/>
</dbReference>
<dbReference type="EMBL" id="JANQDX010000011">
    <property type="protein sequence ID" value="KAL0915818.1"/>
    <property type="molecule type" value="Genomic_DNA"/>
</dbReference>
<feature type="chain" id="PRO_5044893489" description="Subtilisin-like protease SBT1.7" evidence="12">
    <location>
        <begin position="26"/>
        <end position="779"/>
    </location>
</feature>
<keyword evidence="5 12" id="KW-0732">Signal</keyword>
<evidence type="ECO:0000256" key="5">
    <source>
        <dbReference type="ARBA" id="ARBA00022729"/>
    </source>
</evidence>
<feature type="domain" description="Inhibitor I9" evidence="15">
    <location>
        <begin position="29"/>
        <end position="104"/>
    </location>
</feature>
<evidence type="ECO:0008006" key="19">
    <source>
        <dbReference type="Google" id="ProtNLM"/>
    </source>
</evidence>
<dbReference type="InterPro" id="IPR037045">
    <property type="entry name" value="S8pro/Inhibitor_I9_sf"/>
</dbReference>
<name>A0ABD0UTF4_DENTH</name>
<keyword evidence="8" id="KW-0325">Glycoprotein</keyword>
<dbReference type="GO" id="GO:0005576">
    <property type="term" value="C:extracellular region"/>
    <property type="evidence" value="ECO:0007669"/>
    <property type="project" value="UniProtKB-SubCell"/>
</dbReference>
<feature type="region of interest" description="Disordered" evidence="11">
    <location>
        <begin position="190"/>
        <end position="219"/>
    </location>
</feature>
<dbReference type="AlphaFoldDB" id="A0ABD0UTF4"/>
<dbReference type="InterPro" id="IPR036852">
    <property type="entry name" value="Peptidase_S8/S53_dom_sf"/>
</dbReference>
<evidence type="ECO:0000256" key="7">
    <source>
        <dbReference type="ARBA" id="ARBA00022825"/>
    </source>
</evidence>
<evidence type="ECO:0000256" key="10">
    <source>
        <dbReference type="PROSITE-ProRule" id="PRU01240"/>
    </source>
</evidence>
<evidence type="ECO:0000313" key="18">
    <source>
        <dbReference type="Proteomes" id="UP001552299"/>
    </source>
</evidence>
<dbReference type="Gene3D" id="3.50.30.30">
    <property type="match status" value="1"/>
</dbReference>
<dbReference type="InterPro" id="IPR041469">
    <property type="entry name" value="Subtilisin-like_FN3"/>
</dbReference>
<comment type="caution">
    <text evidence="17">The sequence shown here is derived from an EMBL/GenBank/DDBJ whole genome shotgun (WGS) entry which is preliminary data.</text>
</comment>
<dbReference type="InterPro" id="IPR000209">
    <property type="entry name" value="Peptidase_S8/S53_dom"/>
</dbReference>
<dbReference type="InterPro" id="IPR003137">
    <property type="entry name" value="PA_domain"/>
</dbReference>
<evidence type="ECO:0000259" key="15">
    <source>
        <dbReference type="Pfam" id="PF05922"/>
    </source>
</evidence>
<dbReference type="PANTHER" id="PTHR10795">
    <property type="entry name" value="PROPROTEIN CONVERTASE SUBTILISIN/KEXIN"/>
    <property type="match status" value="1"/>
</dbReference>
<evidence type="ECO:0000256" key="2">
    <source>
        <dbReference type="ARBA" id="ARBA00011073"/>
    </source>
</evidence>
<dbReference type="Gene3D" id="3.30.70.80">
    <property type="entry name" value="Peptidase S8 propeptide/proteinase inhibitor I9"/>
    <property type="match status" value="1"/>
</dbReference>
<dbReference type="GO" id="GO:0048731">
    <property type="term" value="P:system development"/>
    <property type="evidence" value="ECO:0007669"/>
    <property type="project" value="UniProtKB-ARBA"/>
</dbReference>
<evidence type="ECO:0000259" key="13">
    <source>
        <dbReference type="Pfam" id="PF00082"/>
    </source>
</evidence>
<evidence type="ECO:0000256" key="3">
    <source>
        <dbReference type="ARBA" id="ARBA00022525"/>
    </source>
</evidence>
<feature type="active site" description="Charge relay system" evidence="9 10">
    <location>
        <position position="211"/>
    </location>
</feature>
<evidence type="ECO:0000256" key="12">
    <source>
        <dbReference type="SAM" id="SignalP"/>
    </source>
</evidence>
<evidence type="ECO:0000259" key="14">
    <source>
        <dbReference type="Pfam" id="PF02225"/>
    </source>
</evidence>
<dbReference type="InterPro" id="IPR015500">
    <property type="entry name" value="Peptidase_S8_subtilisin-rel"/>
</dbReference>
<dbReference type="PROSITE" id="PS00138">
    <property type="entry name" value="SUBTILASE_SER"/>
    <property type="match status" value="1"/>
</dbReference>
<keyword evidence="4 10" id="KW-0645">Protease</keyword>
<dbReference type="InterPro" id="IPR023828">
    <property type="entry name" value="Peptidase_S8_Ser-AS"/>
</dbReference>
<dbReference type="GO" id="GO:0004252">
    <property type="term" value="F:serine-type endopeptidase activity"/>
    <property type="evidence" value="ECO:0007669"/>
    <property type="project" value="UniProtKB-UniRule"/>
</dbReference>
<feature type="domain" description="Peptidase S8/S53" evidence="13">
    <location>
        <begin position="130"/>
        <end position="601"/>
    </location>
</feature>
<dbReference type="FunFam" id="3.30.70.80:FF:000003">
    <property type="entry name" value="Subtilisin-like protease SBT1.9"/>
    <property type="match status" value="1"/>
</dbReference>
<comment type="similarity">
    <text evidence="2 10">Belongs to the peptidase S8 family.</text>
</comment>
<dbReference type="InterPro" id="IPR034197">
    <property type="entry name" value="Peptidases_S8_3"/>
</dbReference>
<keyword evidence="3" id="KW-0964">Secreted</keyword>
<dbReference type="PROSITE" id="PS51892">
    <property type="entry name" value="SUBTILASE"/>
    <property type="match status" value="1"/>
</dbReference>
<feature type="domain" description="Subtilisin-like protease fibronectin type-III" evidence="16">
    <location>
        <begin position="657"/>
        <end position="750"/>
    </location>
</feature>
<feature type="domain" description="PA" evidence="14">
    <location>
        <begin position="384"/>
        <end position="455"/>
    </location>
</feature>
<protein>
    <recommendedName>
        <fullName evidence="19">Subtilisin-like protease SBT1.7</fullName>
    </recommendedName>
</protein>
<dbReference type="Gene3D" id="3.40.50.200">
    <property type="entry name" value="Peptidase S8/S53 domain"/>
    <property type="match status" value="1"/>
</dbReference>
<feature type="active site" description="Charge relay system" evidence="9 10">
    <location>
        <position position="137"/>
    </location>
</feature>
<keyword evidence="7 10" id="KW-0720">Serine protease</keyword>
<feature type="compositionally biased region" description="Basic and acidic residues" evidence="11">
    <location>
        <begin position="197"/>
        <end position="212"/>
    </location>
</feature>
<evidence type="ECO:0000259" key="16">
    <source>
        <dbReference type="Pfam" id="PF17766"/>
    </source>
</evidence>
<proteinExistence type="inferred from homology"/>
<sequence length="779" mass="81022">MAQPILSSLLLLLLLLLISSSSVSATRSSYIIHMAKDQKPARFAEHSKWYDESLRSISDSAEILYTYQTVANGFSASLTAAEARVLARRPGVLSVLPDTAYHLHTTRTPEFLGLDRSDVGHILESSSATDIIVGVLDTGVWPERNSFDDAGLGPIPDGWKGECVGGKDFDPAKACNRKLIGARFYSKGYESSTGPIDESKESKSPRDDDGHGTHTSTTAAGSAVHEASLLGYAQGTARGMSPRARLAVYKVCWAGGCFSSDILAAMDAAVDDGCNVLSLSLGGGAADYYRDSVAIGAFNAMEKGVLVSCSAGNAGPAAATLSNIAPWITTVGAGTIDRDFPAYVVLGNGKNFTGVSLYSGKPLPSSPISFVFAGNATNSSNGNLCMPGTLLPEKVAGKVVLCERGINARVQKGIVVKDAGGAGMVLANTAANGEELVADAHLLPATLIGEKAGNVIKAYAISDPNPTATIISGGTKVDVQPSPVVAAFSSRGPNSVTPDILKPDLVAPGVNILAGWTGAVGPTGLPADSRRVEFNIVSGTSMSCPHVSGLAAFLKAAHPDWSPAAIKSALMTTAYVEYPSGGGILDVATGKPATPFDFGAGHVDPPRAIDPGLVYDLAADDYLDFLCALNYTSIQIAAIVKSRNFSCDSNKSYAVSKLNYPSFAVVFETAITGTTGQTTERTTTVIHERSVTNVGSPGIYKAVATAKVDGGEVNITVDPSELNFAETGETKSYTVRFTAPSQPSGSSGLGRSSISTVQDNYTLVKPTKMSLHAEILWGE</sequence>
<reference evidence="17 18" key="1">
    <citation type="journal article" date="2024" name="Plant Biotechnol. J.">
        <title>Dendrobium thyrsiflorum genome and its molecular insights into genes involved in important horticultural traits.</title>
        <authorList>
            <person name="Chen B."/>
            <person name="Wang J.Y."/>
            <person name="Zheng P.J."/>
            <person name="Li K.L."/>
            <person name="Liang Y.M."/>
            <person name="Chen X.F."/>
            <person name="Zhang C."/>
            <person name="Zhao X."/>
            <person name="He X."/>
            <person name="Zhang G.Q."/>
            <person name="Liu Z.J."/>
            <person name="Xu Q."/>
        </authorList>
    </citation>
    <scope>NUCLEOTIDE SEQUENCE [LARGE SCALE GENOMIC DNA]</scope>
    <source>
        <strain evidence="17">GZMU011</strain>
    </source>
</reference>
<dbReference type="PRINTS" id="PR00723">
    <property type="entry name" value="SUBTILISIN"/>
</dbReference>
<evidence type="ECO:0000256" key="11">
    <source>
        <dbReference type="SAM" id="MobiDB-lite"/>
    </source>
</evidence>
<comment type="subcellular location">
    <subcellularLocation>
        <location evidence="1">Secreted</location>
    </subcellularLocation>
</comment>
<dbReference type="Pfam" id="PF00082">
    <property type="entry name" value="Peptidase_S8"/>
    <property type="match status" value="1"/>
</dbReference>
<dbReference type="CDD" id="cd04852">
    <property type="entry name" value="Peptidases_S8_3"/>
    <property type="match status" value="1"/>
</dbReference>
<dbReference type="InterPro" id="IPR010259">
    <property type="entry name" value="S8pro/Inhibitor_I9"/>
</dbReference>
<dbReference type="GO" id="GO:0006508">
    <property type="term" value="P:proteolysis"/>
    <property type="evidence" value="ECO:0007669"/>
    <property type="project" value="UniProtKB-KW"/>
</dbReference>
<gene>
    <name evidence="17" type="ORF">M5K25_013277</name>
</gene>
<evidence type="ECO:0000256" key="8">
    <source>
        <dbReference type="ARBA" id="ARBA00023180"/>
    </source>
</evidence>
<dbReference type="FunFam" id="3.50.30.30:FF:000005">
    <property type="entry name" value="subtilisin-like protease SBT1.5"/>
    <property type="match status" value="1"/>
</dbReference>
<accession>A0ABD0UTF4</accession>
<dbReference type="Pfam" id="PF17766">
    <property type="entry name" value="fn3_6"/>
    <property type="match status" value="1"/>
</dbReference>
<dbReference type="SUPFAM" id="SSF52743">
    <property type="entry name" value="Subtilisin-like"/>
    <property type="match status" value="1"/>
</dbReference>
<evidence type="ECO:0000256" key="9">
    <source>
        <dbReference type="PIRSR" id="PIRSR615500-1"/>
    </source>
</evidence>
<keyword evidence="18" id="KW-1185">Reference proteome</keyword>
<keyword evidence="6 10" id="KW-0378">Hydrolase</keyword>
<organism evidence="17 18">
    <name type="scientific">Dendrobium thyrsiflorum</name>
    <name type="common">Pinecone-like raceme dendrobium</name>
    <name type="synonym">Orchid</name>
    <dbReference type="NCBI Taxonomy" id="117978"/>
    <lineage>
        <taxon>Eukaryota</taxon>
        <taxon>Viridiplantae</taxon>
        <taxon>Streptophyta</taxon>
        <taxon>Embryophyta</taxon>
        <taxon>Tracheophyta</taxon>
        <taxon>Spermatophyta</taxon>
        <taxon>Magnoliopsida</taxon>
        <taxon>Liliopsida</taxon>
        <taxon>Asparagales</taxon>
        <taxon>Orchidaceae</taxon>
        <taxon>Epidendroideae</taxon>
        <taxon>Malaxideae</taxon>
        <taxon>Dendrobiinae</taxon>
        <taxon>Dendrobium</taxon>
    </lineage>
</organism>
<evidence type="ECO:0000256" key="1">
    <source>
        <dbReference type="ARBA" id="ARBA00004613"/>
    </source>
</evidence>
<feature type="active site" description="Charge relay system" evidence="9 10">
    <location>
        <position position="541"/>
    </location>
</feature>
<evidence type="ECO:0000256" key="6">
    <source>
        <dbReference type="ARBA" id="ARBA00022801"/>
    </source>
</evidence>
<dbReference type="Pfam" id="PF05922">
    <property type="entry name" value="Inhibitor_I9"/>
    <property type="match status" value="1"/>
</dbReference>
<dbReference type="CDD" id="cd02120">
    <property type="entry name" value="PA_subtilisin_like"/>
    <property type="match status" value="1"/>
</dbReference>
<dbReference type="InterPro" id="IPR045051">
    <property type="entry name" value="SBT"/>
</dbReference>
<dbReference type="Gene3D" id="2.60.40.2310">
    <property type="match status" value="1"/>
</dbReference>
<dbReference type="SUPFAM" id="SSF54897">
    <property type="entry name" value="Protease propeptides/inhibitors"/>
    <property type="match status" value="1"/>
</dbReference>
<evidence type="ECO:0000256" key="4">
    <source>
        <dbReference type="ARBA" id="ARBA00022670"/>
    </source>
</evidence>
<feature type="signal peptide" evidence="12">
    <location>
        <begin position="1"/>
        <end position="25"/>
    </location>
</feature>
<evidence type="ECO:0000313" key="17">
    <source>
        <dbReference type="EMBL" id="KAL0915818.1"/>
    </source>
</evidence>
<dbReference type="Pfam" id="PF02225">
    <property type="entry name" value="PA"/>
    <property type="match status" value="1"/>
</dbReference>
<dbReference type="FunFam" id="3.40.50.200:FF:000006">
    <property type="entry name" value="Subtilisin-like protease SBT1.5"/>
    <property type="match status" value="1"/>
</dbReference>